<name>A0A8A7KHB1_9FIRM</name>
<dbReference type="EMBL" id="CP046640">
    <property type="protein sequence ID" value="QTL97534.1"/>
    <property type="molecule type" value="Genomic_DNA"/>
</dbReference>
<proteinExistence type="predicted"/>
<dbReference type="KEGG" id="ifn:GM661_05825"/>
<evidence type="ECO:0000313" key="1">
    <source>
        <dbReference type="EMBL" id="QTL97534.1"/>
    </source>
</evidence>
<sequence length="52" mass="6481">MINLDRAEWLYIELETKSPIRDAKILFKRIDKERIKEERERLLMNEIRGIFF</sequence>
<dbReference type="RefSeq" id="WP_230869167.1">
    <property type="nucleotide sequence ID" value="NZ_CP046640.1"/>
</dbReference>
<organism evidence="1 2">
    <name type="scientific">Iocasia fonsfrigidae</name>
    <dbReference type="NCBI Taxonomy" id="2682810"/>
    <lineage>
        <taxon>Bacteria</taxon>
        <taxon>Bacillati</taxon>
        <taxon>Bacillota</taxon>
        <taxon>Clostridia</taxon>
        <taxon>Halanaerobiales</taxon>
        <taxon>Halanaerobiaceae</taxon>
        <taxon>Iocasia</taxon>
    </lineage>
</organism>
<protein>
    <submittedName>
        <fullName evidence="1">Uncharacterized protein</fullName>
    </submittedName>
</protein>
<dbReference type="AlphaFoldDB" id="A0A8A7KHB1"/>
<reference evidence="1" key="1">
    <citation type="submission" date="2019-12" db="EMBL/GenBank/DDBJ databases">
        <authorList>
            <person name="zhang j."/>
            <person name="sun C.M."/>
        </authorList>
    </citation>
    <scope>NUCLEOTIDE SEQUENCE</scope>
    <source>
        <strain evidence="1">NS-1</strain>
    </source>
</reference>
<accession>A0A8A7KHB1</accession>
<gene>
    <name evidence="1" type="ORF">GM661_05825</name>
</gene>
<dbReference type="Proteomes" id="UP000665020">
    <property type="component" value="Chromosome"/>
</dbReference>
<evidence type="ECO:0000313" key="2">
    <source>
        <dbReference type="Proteomes" id="UP000665020"/>
    </source>
</evidence>
<keyword evidence="2" id="KW-1185">Reference proteome</keyword>